<comment type="caution">
    <text evidence="3">The sequence shown here is derived from an EMBL/GenBank/DDBJ whole genome shotgun (WGS) entry which is preliminary data.</text>
</comment>
<feature type="coiled-coil region" evidence="1">
    <location>
        <begin position="85"/>
        <end position="119"/>
    </location>
</feature>
<feature type="compositionally biased region" description="Basic and acidic residues" evidence="2">
    <location>
        <begin position="328"/>
        <end position="339"/>
    </location>
</feature>
<sequence>MELPRMQALDPEGLFGPSQPLSPLNASGSILGIRSAANTKTSSAAGTLAPQRLQAAASHSSFVLPEGWGFPQAPLARRGSASEVHQTLQKELQPSQEQLQQLQQQFALLATKRQEINAMRQQQPLVVHPKTKIQQRQQLQQHMLVQHKLRIHQQMQQHELFHMQQTPQVHLQQHLKPQMHQQQQQPMLQLHQKEPQKVRQQDPCVQVHAKYAQQPRPQAHPPMREHKQQMLPVQQKAMLRLPAQSKMTSTIEGAEKREVAVQKPPSKGSEEGDASQQSQQRSPHQEFPQPATPPPKQQHEHQAKQPPLNMNSLKSTHSQIIQKHARQQLHEQEGMRELCETPQPCLPSSRIRSKADSSSSGAAAASSTTCTDSRSPTESSATNNNNSNPVCTPANTLIILDYDDTLLPTNWVAVQHRVGLGDAVPLALQQELQHLTSRVLQTLSLCLAGGRVVLVTNASAEWVERSGSKFMPVLWQELQKQQIAIFSARDRLQQQGVPQRLWKVRVFTELVTETLGPLVALEGGPCCVVSIGDGEGEREACLELCRSLPGAHWLFKSLKLLGQPTCSQLASQHLLLQQAFRDILLVPQSLDMTVLDYKSDVEGGVEASESLCRMHATNGQQQQQQALPQDSSKQISEGEPSSGHYKHMQGQPLFPPPQDHAAAGETYAETKLLQQKGLRREATDEAVVNTDAFIDRISMELSQQHEQQHDRGTAVEPADSTKLLRMQN</sequence>
<dbReference type="InParanoid" id="A0A1D3D7K0"/>
<feature type="compositionally biased region" description="Low complexity" evidence="2">
    <location>
        <begin position="356"/>
        <end position="390"/>
    </location>
</feature>
<proteinExistence type="predicted"/>
<feature type="compositionally biased region" description="Low complexity" evidence="2">
    <location>
        <begin position="179"/>
        <end position="190"/>
    </location>
</feature>
<dbReference type="PANTHER" id="PTHR38899">
    <property type="entry name" value="DOMAIN OOKINETE PROTEIN, PUTATIVE-RELATED"/>
    <property type="match status" value="1"/>
</dbReference>
<feature type="compositionally biased region" description="Polar residues" evidence="2">
    <location>
        <begin position="626"/>
        <end position="635"/>
    </location>
</feature>
<feature type="compositionally biased region" description="Polar residues" evidence="2">
    <location>
        <begin position="308"/>
        <end position="321"/>
    </location>
</feature>
<keyword evidence="4" id="KW-1185">Reference proteome</keyword>
<evidence type="ECO:0000256" key="2">
    <source>
        <dbReference type="SAM" id="MobiDB-lite"/>
    </source>
</evidence>
<feature type="region of interest" description="Disordered" evidence="2">
    <location>
        <begin position="245"/>
        <end position="390"/>
    </location>
</feature>
<dbReference type="Proteomes" id="UP000095192">
    <property type="component" value="Unassembled WGS sequence"/>
</dbReference>
<accession>A0A1D3D7K0</accession>
<evidence type="ECO:0000313" key="4">
    <source>
        <dbReference type="Proteomes" id="UP000095192"/>
    </source>
</evidence>
<feature type="region of interest" description="Disordered" evidence="2">
    <location>
        <begin position="615"/>
        <end position="662"/>
    </location>
</feature>
<feature type="region of interest" description="Disordered" evidence="2">
    <location>
        <begin position="179"/>
        <end position="199"/>
    </location>
</feature>
<organism evidence="3 4">
    <name type="scientific">Cyclospora cayetanensis</name>
    <dbReference type="NCBI Taxonomy" id="88456"/>
    <lineage>
        <taxon>Eukaryota</taxon>
        <taxon>Sar</taxon>
        <taxon>Alveolata</taxon>
        <taxon>Apicomplexa</taxon>
        <taxon>Conoidasida</taxon>
        <taxon>Coccidia</taxon>
        <taxon>Eucoccidiorida</taxon>
        <taxon>Eimeriorina</taxon>
        <taxon>Eimeriidae</taxon>
        <taxon>Cyclospora</taxon>
    </lineage>
</organism>
<dbReference type="AlphaFoldDB" id="A0A1D3D7K0"/>
<dbReference type="VEuPathDB" id="ToxoDB:cyc_06913"/>
<keyword evidence="1" id="KW-0175">Coiled coil</keyword>
<reference evidence="3 4" key="1">
    <citation type="journal article" date="2016" name="BMC Genomics">
        <title>Comparative genomics reveals Cyclospora cayetanensis possesses coccidia-like metabolism and invasion components but unique surface antigens.</title>
        <authorList>
            <person name="Liu S."/>
            <person name="Wang L."/>
            <person name="Zheng H."/>
            <person name="Xu Z."/>
            <person name="Roellig D.M."/>
            <person name="Li N."/>
            <person name="Frace M.A."/>
            <person name="Tang K."/>
            <person name="Arrowood M.J."/>
            <person name="Moss D.M."/>
            <person name="Zhang L."/>
            <person name="Feng Y."/>
            <person name="Xiao L."/>
        </authorList>
    </citation>
    <scope>NUCLEOTIDE SEQUENCE [LARGE SCALE GENOMIC DNA]</scope>
    <source>
        <strain evidence="3 4">CHN_HEN01</strain>
    </source>
</reference>
<name>A0A1D3D7K0_9EIME</name>
<evidence type="ECO:0000256" key="1">
    <source>
        <dbReference type="SAM" id="Coils"/>
    </source>
</evidence>
<feature type="region of interest" description="Disordered" evidence="2">
    <location>
        <begin position="1"/>
        <end position="21"/>
    </location>
</feature>
<evidence type="ECO:0000313" key="3">
    <source>
        <dbReference type="EMBL" id="OEH79436.1"/>
    </source>
</evidence>
<feature type="region of interest" description="Disordered" evidence="2">
    <location>
        <begin position="701"/>
        <end position="728"/>
    </location>
</feature>
<protein>
    <submittedName>
        <fullName evidence="3">Uncharacterized protein</fullName>
    </submittedName>
</protein>
<feature type="region of interest" description="Disordered" evidence="2">
    <location>
        <begin position="211"/>
        <end position="231"/>
    </location>
</feature>
<dbReference type="PANTHER" id="PTHR38899:SF1">
    <property type="entry name" value="PROTEIN KINASE"/>
    <property type="match status" value="1"/>
</dbReference>
<gene>
    <name evidence="3" type="ORF">cyc_06913</name>
</gene>
<dbReference type="EMBL" id="JROU02000384">
    <property type="protein sequence ID" value="OEH79436.1"/>
    <property type="molecule type" value="Genomic_DNA"/>
</dbReference>